<evidence type="ECO:0000256" key="2">
    <source>
        <dbReference type="ARBA" id="ARBA00022692"/>
    </source>
</evidence>
<sequence>MLQKVKKIGIVALVVSFLTGATYFLFNLYSKILIQRHLEKLLDERCKISGYHFSIFGNLNFRELKSGDVLLIRNFTLKYNPLSLILFKTVNYIHAEEFTIYLSKLKETGNKKNLSYPTTFAIPIRFEEIKINKGIVVLDTTKIELNFIYLTGEGTGKTYRIRSYVNEISWGSENFYFYSDILLKNNTILIKDMEIQNTNLGISGTSGAIYLPDSAKLKISLLKFQQNSAKELNLFYSIYNGKLSLNAQEINIQGQTITDVFAEITREFPDSLIIEKILFKYRENTISGNGVYLIKKGKLSIKTLDISLNESGVTGYISSTLEFEKGKLYGKLSSSNLKYLNSEEFQINCTFSFYDSKLHINLDNITSTNSSLSGKIIFANHKAKIIANGLLSLSDFSKDLRGISRFNINYTLGRDYRVGYAAFNTKALNYKETRVKEILLTISSKGQIDSLEIFGKELTISTLQVDSVITLLVSDELRRIYASISAFQDYLSLTGNFFYSYLGGKNFDLQVANLQFVIGKTDTFEIIDPLNVVKRHNKLSIDSGKIWINSGPVLLKANLDLPTKEIDAQFLMDTLKINNLAGISSILSGALYIGGTLESPKANAWIRAENLSFRDYKDIKLGVSAKIYESGIILDTVSILGPSTDIELNGFFPVTFTLMPFNVKPKHHGQYEIEVRIRDFPAEKINDFTDKQLILNSLDIYGNVKIYGAYESEPSLSGFLRTENISGIYTPLQLEFNKGEIFSELEGDGFKIKRGTAVVDHGSITISGYGKKLFKKEREIFLTFSGTNVTLYPSYNLFASGDTKIDVLIGEDGITVKGDAFIKEATIFQSIRPLRESYSQLPKNLNLLLNLYLEGNTFFVNELTDIEIKGNLVYQITDGRMLFDGTVDVVKGYFLYLDRIFDIQSGYVNFNSSANLEPEFNLKAVSKVDTFNVYLSLAGTMRNPQITLTSEPPLDELNIIYLLTLGKLYGDTASSGMEELQELKNRAFTLASTLISQNLRRTLRFQELRLFSSETTENPALLIGLYLNPRLYLWYSHDIFDITKDMFRIRYKVNNNFGIFAERDQERKLLIGLDYIYEF</sequence>
<dbReference type="AlphaFoldDB" id="A0A7V3ZWZ9"/>
<keyword evidence="3 5" id="KW-1133">Transmembrane helix</keyword>
<protein>
    <recommendedName>
        <fullName evidence="6">Translocation and assembly module TamB C-terminal domain-containing protein</fullName>
    </recommendedName>
</protein>
<evidence type="ECO:0000256" key="1">
    <source>
        <dbReference type="ARBA" id="ARBA00004167"/>
    </source>
</evidence>
<dbReference type="InterPro" id="IPR007452">
    <property type="entry name" value="TamB_C"/>
</dbReference>
<comment type="subcellular location">
    <subcellularLocation>
        <location evidence="1">Membrane</location>
        <topology evidence="1">Single-pass membrane protein</topology>
    </subcellularLocation>
</comment>
<evidence type="ECO:0000256" key="3">
    <source>
        <dbReference type="ARBA" id="ARBA00022989"/>
    </source>
</evidence>
<keyword evidence="4 5" id="KW-0472">Membrane</keyword>
<feature type="domain" description="Translocation and assembly module TamB C-terminal" evidence="6">
    <location>
        <begin position="825"/>
        <end position="1079"/>
    </location>
</feature>
<reference evidence="7" key="1">
    <citation type="journal article" date="2020" name="mSystems">
        <title>Genome- and Community-Level Interaction Insights into Carbon Utilization and Element Cycling Functions of Hydrothermarchaeota in Hydrothermal Sediment.</title>
        <authorList>
            <person name="Zhou Z."/>
            <person name="Liu Y."/>
            <person name="Xu W."/>
            <person name="Pan J."/>
            <person name="Luo Z.H."/>
            <person name="Li M."/>
        </authorList>
    </citation>
    <scope>NUCLEOTIDE SEQUENCE [LARGE SCALE GENOMIC DNA]</scope>
    <source>
        <strain evidence="7">SpSt-69</strain>
    </source>
</reference>
<dbReference type="PANTHER" id="PTHR36985:SF1">
    <property type="entry name" value="TRANSLOCATION AND ASSEMBLY MODULE SUBUNIT TAMB"/>
    <property type="match status" value="1"/>
</dbReference>
<name>A0A7V3ZWZ9_UNCW3</name>
<organism evidence="7">
    <name type="scientific">candidate division WOR-3 bacterium</name>
    <dbReference type="NCBI Taxonomy" id="2052148"/>
    <lineage>
        <taxon>Bacteria</taxon>
        <taxon>Bacteria division WOR-3</taxon>
    </lineage>
</organism>
<gene>
    <name evidence="7" type="ORF">ENU66_02655</name>
</gene>
<evidence type="ECO:0000256" key="4">
    <source>
        <dbReference type="ARBA" id="ARBA00023136"/>
    </source>
</evidence>
<evidence type="ECO:0000313" key="7">
    <source>
        <dbReference type="EMBL" id="HGL17223.1"/>
    </source>
</evidence>
<accession>A0A7V3ZWZ9</accession>
<dbReference type="PANTHER" id="PTHR36985">
    <property type="entry name" value="TRANSLOCATION AND ASSEMBLY MODULE SUBUNIT TAMB"/>
    <property type="match status" value="1"/>
</dbReference>
<comment type="caution">
    <text evidence="7">The sequence shown here is derived from an EMBL/GenBank/DDBJ whole genome shotgun (WGS) entry which is preliminary data.</text>
</comment>
<proteinExistence type="predicted"/>
<dbReference type="Pfam" id="PF04357">
    <property type="entry name" value="TamB"/>
    <property type="match status" value="1"/>
</dbReference>
<feature type="transmembrane region" description="Helical" evidence="5">
    <location>
        <begin position="7"/>
        <end position="26"/>
    </location>
</feature>
<dbReference type="EMBL" id="DTDJ01000022">
    <property type="protein sequence ID" value="HGL17223.1"/>
    <property type="molecule type" value="Genomic_DNA"/>
</dbReference>
<dbReference type="GO" id="GO:0097347">
    <property type="term" value="C:TAM protein secretion complex"/>
    <property type="evidence" value="ECO:0007669"/>
    <property type="project" value="TreeGrafter"/>
</dbReference>
<keyword evidence="2 5" id="KW-0812">Transmembrane</keyword>
<evidence type="ECO:0000256" key="5">
    <source>
        <dbReference type="SAM" id="Phobius"/>
    </source>
</evidence>
<dbReference type="GO" id="GO:0009306">
    <property type="term" value="P:protein secretion"/>
    <property type="evidence" value="ECO:0007669"/>
    <property type="project" value="InterPro"/>
</dbReference>
<dbReference type="GO" id="GO:0005886">
    <property type="term" value="C:plasma membrane"/>
    <property type="evidence" value="ECO:0007669"/>
    <property type="project" value="InterPro"/>
</dbReference>
<evidence type="ECO:0000259" key="6">
    <source>
        <dbReference type="Pfam" id="PF04357"/>
    </source>
</evidence>